<evidence type="ECO:0000256" key="2">
    <source>
        <dbReference type="ARBA" id="ARBA00022917"/>
    </source>
</evidence>
<dbReference type="NCBIfam" id="TIGR00011">
    <property type="entry name" value="YbaK_EbsC"/>
    <property type="match status" value="1"/>
</dbReference>
<keyword evidence="7" id="KW-1185">Reference proteome</keyword>
<accession>A0ABT0Y1G5</accession>
<evidence type="ECO:0000313" key="6">
    <source>
        <dbReference type="EMBL" id="MCM4079856.1"/>
    </source>
</evidence>
<proteinExistence type="inferred from homology"/>
<reference evidence="6 7" key="1">
    <citation type="submission" date="2022-06" db="EMBL/GenBank/DDBJ databases">
        <title>Actinoplanes abujensis sp. nov., isolated from Nigerian arid soil.</title>
        <authorList>
            <person name="Ding P."/>
        </authorList>
    </citation>
    <scope>NUCLEOTIDE SEQUENCE [LARGE SCALE GENOMIC DNA]</scope>
    <source>
        <strain evidence="7">TRM88002</strain>
    </source>
</reference>
<sequence>MAKKAAAGTPAAALLTAQKVEHTLHPYDVSPDAPNYGALVAEALGVAPERVFKTLVAEVDGGLVVGVVPVTGELDLKALAQAAGGKRAVLADRAAAERSSGYVRGGISPLGQRKKLPTVVDDSALGLDLMYVSAGRRGLQVSLRPADLLRLTDAVAVMIRT</sequence>
<dbReference type="InterPro" id="IPR036754">
    <property type="entry name" value="YbaK/aa-tRNA-synt-asso_dom_sf"/>
</dbReference>
<name>A0ABT0Y1G5_9ACTN</name>
<protein>
    <recommendedName>
        <fullName evidence="4">Cys-tRNA(Pro)/Cys-tRNA(Cys) deacylase</fullName>
        <ecNumber evidence="4">4.2.-.-</ecNumber>
    </recommendedName>
</protein>
<dbReference type="EMBL" id="JAMQOL010000026">
    <property type="protein sequence ID" value="MCM4079856.1"/>
    <property type="molecule type" value="Genomic_DNA"/>
</dbReference>
<evidence type="ECO:0000313" key="7">
    <source>
        <dbReference type="Proteomes" id="UP001523216"/>
    </source>
</evidence>
<evidence type="ECO:0000259" key="5">
    <source>
        <dbReference type="Pfam" id="PF04073"/>
    </source>
</evidence>
<feature type="domain" description="YbaK/aminoacyl-tRNA synthetase-associated" evidence="5">
    <location>
        <begin position="40"/>
        <end position="151"/>
    </location>
</feature>
<dbReference type="Pfam" id="PF04073">
    <property type="entry name" value="tRNA_edit"/>
    <property type="match status" value="1"/>
</dbReference>
<dbReference type="PIRSF" id="PIRSF006181">
    <property type="entry name" value="EbsC_YbaK"/>
    <property type="match status" value="1"/>
</dbReference>
<keyword evidence="3 4" id="KW-0456">Lyase</keyword>
<dbReference type="Proteomes" id="UP001523216">
    <property type="component" value="Unassembled WGS sequence"/>
</dbReference>
<dbReference type="SUPFAM" id="SSF55826">
    <property type="entry name" value="YbaK/ProRS associated domain"/>
    <property type="match status" value="1"/>
</dbReference>
<dbReference type="InterPro" id="IPR007214">
    <property type="entry name" value="YbaK/aa-tRNA-synth-assoc-dom"/>
</dbReference>
<dbReference type="PANTHER" id="PTHR30411">
    <property type="entry name" value="CYTOPLASMIC PROTEIN"/>
    <property type="match status" value="1"/>
</dbReference>
<dbReference type="CDD" id="cd00002">
    <property type="entry name" value="YbaK_deacylase"/>
    <property type="match status" value="1"/>
</dbReference>
<organism evidence="6 7">
    <name type="scientific">Paractinoplanes hotanensis</name>
    <dbReference type="NCBI Taxonomy" id="2906497"/>
    <lineage>
        <taxon>Bacteria</taxon>
        <taxon>Bacillati</taxon>
        <taxon>Actinomycetota</taxon>
        <taxon>Actinomycetes</taxon>
        <taxon>Micromonosporales</taxon>
        <taxon>Micromonosporaceae</taxon>
        <taxon>Paractinoplanes</taxon>
    </lineage>
</organism>
<dbReference type="Gene3D" id="3.90.960.10">
    <property type="entry name" value="YbaK/aminoacyl-tRNA synthetase-associated domain"/>
    <property type="match status" value="1"/>
</dbReference>
<evidence type="ECO:0000256" key="3">
    <source>
        <dbReference type="ARBA" id="ARBA00023239"/>
    </source>
</evidence>
<evidence type="ECO:0000256" key="4">
    <source>
        <dbReference type="PIRNR" id="PIRNR006181"/>
    </source>
</evidence>
<dbReference type="InterPro" id="IPR004369">
    <property type="entry name" value="Prolyl-tRNA_editing_YbaK/EbsC"/>
</dbReference>
<keyword evidence="2 4" id="KW-0648">Protein biosynthesis</keyword>
<dbReference type="EC" id="4.2.-.-" evidence="4"/>
<evidence type="ECO:0000256" key="1">
    <source>
        <dbReference type="ARBA" id="ARBA00009798"/>
    </source>
</evidence>
<dbReference type="RefSeq" id="WP_251799678.1">
    <property type="nucleotide sequence ID" value="NZ_JAMQOL010000026.1"/>
</dbReference>
<comment type="caution">
    <text evidence="6">The sequence shown here is derived from an EMBL/GenBank/DDBJ whole genome shotgun (WGS) entry which is preliminary data.</text>
</comment>
<comment type="similarity">
    <text evidence="1 4">Belongs to the prolyl-tRNA editing family. YbaK/EbsC subfamily.</text>
</comment>
<gene>
    <name evidence="6" type="primary">ybaK</name>
    <name evidence="6" type="ORF">LXN57_19960</name>
</gene>
<dbReference type="PANTHER" id="PTHR30411:SF0">
    <property type="entry name" value="CYS-TRNA(PRO)_CYS-TRNA(CYS) DEACYLASE YBAK"/>
    <property type="match status" value="1"/>
</dbReference>